<name>A0A0A9BHE1_ARUDO</name>
<reference evidence="1" key="2">
    <citation type="journal article" date="2015" name="Data Brief">
        <title>Shoot transcriptome of the giant reed, Arundo donax.</title>
        <authorList>
            <person name="Barrero R.A."/>
            <person name="Guerrero F.D."/>
            <person name="Moolhuijzen P."/>
            <person name="Goolsby J.A."/>
            <person name="Tidwell J."/>
            <person name="Bellgard S.E."/>
            <person name="Bellgard M.I."/>
        </authorList>
    </citation>
    <scope>NUCLEOTIDE SEQUENCE</scope>
    <source>
        <tissue evidence="1">Shoot tissue taken approximately 20 cm above the soil surface</tissue>
    </source>
</reference>
<dbReference type="AlphaFoldDB" id="A0A0A9BHE1"/>
<protein>
    <submittedName>
        <fullName evidence="1">Uncharacterized protein</fullName>
    </submittedName>
</protein>
<evidence type="ECO:0000313" key="1">
    <source>
        <dbReference type="EMBL" id="JAD58707.1"/>
    </source>
</evidence>
<sequence length="41" mass="4900">MIEHKNVDMYVILHSIIKWSFVDPFPILLNYIKTRKIGLNV</sequence>
<dbReference type="EMBL" id="GBRH01239188">
    <property type="protein sequence ID" value="JAD58707.1"/>
    <property type="molecule type" value="Transcribed_RNA"/>
</dbReference>
<proteinExistence type="predicted"/>
<accession>A0A0A9BHE1</accession>
<reference evidence="1" key="1">
    <citation type="submission" date="2014-09" db="EMBL/GenBank/DDBJ databases">
        <authorList>
            <person name="Magalhaes I.L.F."/>
            <person name="Oliveira U."/>
            <person name="Santos F.R."/>
            <person name="Vidigal T.H.D.A."/>
            <person name="Brescovit A.D."/>
            <person name="Santos A.J."/>
        </authorList>
    </citation>
    <scope>NUCLEOTIDE SEQUENCE</scope>
    <source>
        <tissue evidence="1">Shoot tissue taken approximately 20 cm above the soil surface</tissue>
    </source>
</reference>
<organism evidence="1">
    <name type="scientific">Arundo donax</name>
    <name type="common">Giant reed</name>
    <name type="synonym">Donax arundinaceus</name>
    <dbReference type="NCBI Taxonomy" id="35708"/>
    <lineage>
        <taxon>Eukaryota</taxon>
        <taxon>Viridiplantae</taxon>
        <taxon>Streptophyta</taxon>
        <taxon>Embryophyta</taxon>
        <taxon>Tracheophyta</taxon>
        <taxon>Spermatophyta</taxon>
        <taxon>Magnoliopsida</taxon>
        <taxon>Liliopsida</taxon>
        <taxon>Poales</taxon>
        <taxon>Poaceae</taxon>
        <taxon>PACMAD clade</taxon>
        <taxon>Arundinoideae</taxon>
        <taxon>Arundineae</taxon>
        <taxon>Arundo</taxon>
    </lineage>
</organism>